<dbReference type="EMBL" id="CP130144">
    <property type="protein sequence ID" value="WNZ44462.1"/>
    <property type="molecule type" value="Genomic_DNA"/>
</dbReference>
<dbReference type="AlphaFoldDB" id="A0AA96WRW5"/>
<sequence length="209" mass="23726">MPDGDIVHSKLRKLYQKPYKWLCEGKATNDECARVLLEQLKQDIKAKGDLPVVLAQIMAARLIQATNVDELGVGTWATLSIEFDRLVQRSDGRSDLKELILRAVKSVLRDLRYGQEINVSHAPVVILERYINEVYESEFKERVPLTPKHYAGIDQATLSERIEEIQPDVKVGINKFAKDAIRKQSVAQISLPRRLSRKPINLDEDLLAG</sequence>
<gene>
    <name evidence="1" type="ORF">Q2T42_21925</name>
</gene>
<organism evidence="1">
    <name type="scientific">Leptolyngbya boryana CZ1</name>
    <dbReference type="NCBI Taxonomy" id="3060204"/>
    <lineage>
        <taxon>Bacteria</taxon>
        <taxon>Bacillati</taxon>
        <taxon>Cyanobacteriota</taxon>
        <taxon>Cyanophyceae</taxon>
        <taxon>Leptolyngbyales</taxon>
        <taxon>Leptolyngbyaceae</taxon>
        <taxon>Leptolyngbya group</taxon>
        <taxon>Leptolyngbya</taxon>
    </lineage>
</organism>
<dbReference type="RefSeq" id="WP_316426547.1">
    <property type="nucleotide sequence ID" value="NZ_CP130144.1"/>
</dbReference>
<reference evidence="1" key="2">
    <citation type="submission" date="2023-07" db="EMBL/GenBank/DDBJ databases">
        <authorList>
            <person name="Bai X.-H."/>
            <person name="Wang H.-H."/>
            <person name="Wang J."/>
            <person name="Ma M.-Y."/>
            <person name="Hu H.-H."/>
            <person name="Song Z.-L."/>
            <person name="Ma H.-G."/>
            <person name="Fan Y."/>
            <person name="Du C.-Y."/>
            <person name="Xu J.-C."/>
        </authorList>
    </citation>
    <scope>NUCLEOTIDE SEQUENCE</scope>
    <source>
        <strain evidence="1">CZ1</strain>
    </source>
</reference>
<name>A0AA96WRW5_LEPBY</name>
<reference evidence="1" key="1">
    <citation type="journal article" date="2023" name="Plants (Basel)">
        <title>Genomic Analysis of Leptolyngbya boryana CZ1 Reveals Efficient Carbon Fixation Modules.</title>
        <authorList>
            <person name="Bai X."/>
            <person name="Wang H."/>
            <person name="Cheng W."/>
            <person name="Wang J."/>
            <person name="Ma M."/>
            <person name="Hu H."/>
            <person name="Song Z."/>
            <person name="Ma H."/>
            <person name="Fan Y."/>
            <person name="Du C."/>
            <person name="Xu J."/>
        </authorList>
    </citation>
    <scope>NUCLEOTIDE SEQUENCE</scope>
    <source>
        <strain evidence="1">CZ1</strain>
    </source>
</reference>
<protein>
    <submittedName>
        <fullName evidence="1">Uncharacterized protein</fullName>
    </submittedName>
</protein>
<proteinExistence type="predicted"/>
<evidence type="ECO:0000313" key="1">
    <source>
        <dbReference type="EMBL" id="WNZ44462.1"/>
    </source>
</evidence>
<accession>A0AA96WRW5</accession>